<dbReference type="EMBL" id="CP032406">
    <property type="protein sequence ID" value="QRF54352.1"/>
    <property type="molecule type" value="Genomic_DNA"/>
</dbReference>
<evidence type="ECO:0000313" key="3">
    <source>
        <dbReference type="Proteomes" id="UP000596351"/>
    </source>
</evidence>
<keyword evidence="2" id="KW-0614">Plasmid</keyword>
<evidence type="ECO:0000313" key="2">
    <source>
        <dbReference type="EMBL" id="QRF54352.1"/>
    </source>
</evidence>
<dbReference type="RefSeq" id="WP_203020886.1">
    <property type="nucleotide sequence ID" value="NZ_CP032406.1"/>
</dbReference>
<sequence length="123" mass="13277">MSFRIVVSTLFVSMGLAACTSTGGGQAASYGIKYSGQCGALYNGEALVTTYNRKSKRTTAYAIGKGCKNSHPRGEEVNFTTFDTMQIEGAFVRGMRTNKEGVTRRTIIRKDGARYAARSAVVK</sequence>
<keyword evidence="3" id="KW-1185">Reference proteome</keyword>
<protein>
    <recommendedName>
        <fullName evidence="4">Lipoprotein</fullName>
    </recommendedName>
</protein>
<proteinExistence type="predicted"/>
<gene>
    <name evidence="2" type="ORF">D4A92_22810</name>
</gene>
<keyword evidence="1" id="KW-0732">Signal</keyword>
<evidence type="ECO:0008006" key="4">
    <source>
        <dbReference type="Google" id="ProtNLM"/>
    </source>
</evidence>
<feature type="signal peptide" evidence="1">
    <location>
        <begin position="1"/>
        <end position="27"/>
    </location>
</feature>
<dbReference type="Proteomes" id="UP000596351">
    <property type="component" value="Plasmid p1"/>
</dbReference>
<name>A0ABX7F221_9HYPH</name>
<dbReference type="PROSITE" id="PS51257">
    <property type="entry name" value="PROKAR_LIPOPROTEIN"/>
    <property type="match status" value="1"/>
</dbReference>
<geneLocation type="plasmid" evidence="2 3">
    <name>p1</name>
</geneLocation>
<evidence type="ECO:0000256" key="1">
    <source>
        <dbReference type="SAM" id="SignalP"/>
    </source>
</evidence>
<feature type="chain" id="PRO_5046248001" description="Lipoprotein" evidence="1">
    <location>
        <begin position="28"/>
        <end position="123"/>
    </location>
</feature>
<accession>A0ABX7F221</accession>
<organism evidence="2 3">
    <name type="scientific">Rhizobium rosettiformans</name>
    <dbReference type="NCBI Taxonomy" id="1368430"/>
    <lineage>
        <taxon>Bacteria</taxon>
        <taxon>Pseudomonadati</taxon>
        <taxon>Pseudomonadota</taxon>
        <taxon>Alphaproteobacteria</taxon>
        <taxon>Hyphomicrobiales</taxon>
        <taxon>Rhizobiaceae</taxon>
        <taxon>Rhizobium/Agrobacterium group</taxon>
        <taxon>Rhizobium</taxon>
    </lineage>
</organism>
<reference evidence="2 3" key="1">
    <citation type="submission" date="2018-09" db="EMBL/GenBank/DDBJ databases">
        <title>Rhizobium sp. MAE2-X.</title>
        <authorList>
            <person name="Lee Y."/>
            <person name="Jeon C.O."/>
        </authorList>
    </citation>
    <scope>NUCLEOTIDE SEQUENCE [LARGE SCALE GENOMIC DNA]</scope>
    <source>
        <strain evidence="2 3">MAE2-X</strain>
        <plasmid evidence="2 3">p1</plasmid>
    </source>
</reference>